<comment type="similarity">
    <text evidence="1">Belongs to the lcsJ thioesterase family.</text>
</comment>
<dbReference type="PANTHER" id="PTHR12475">
    <property type="match status" value="1"/>
</dbReference>
<proteinExistence type="inferred from homology"/>
<reference evidence="4" key="2">
    <citation type="submission" date="2015-01" db="EMBL/GenBank/DDBJ databases">
        <title>Evolutionary Origins and Diversification of the Mycorrhizal Mutualists.</title>
        <authorList>
            <consortium name="DOE Joint Genome Institute"/>
            <consortium name="Mycorrhizal Genomics Consortium"/>
            <person name="Kohler A."/>
            <person name="Kuo A."/>
            <person name="Nagy L.G."/>
            <person name="Floudas D."/>
            <person name="Copeland A."/>
            <person name="Barry K.W."/>
            <person name="Cichocki N."/>
            <person name="Veneault-Fourrey C."/>
            <person name="LaButti K."/>
            <person name="Lindquist E.A."/>
            <person name="Lipzen A."/>
            <person name="Lundell T."/>
            <person name="Morin E."/>
            <person name="Murat C."/>
            <person name="Riley R."/>
            <person name="Ohm R."/>
            <person name="Sun H."/>
            <person name="Tunlid A."/>
            <person name="Henrissat B."/>
            <person name="Grigoriev I.V."/>
            <person name="Hibbett D.S."/>
            <person name="Martin F."/>
        </authorList>
    </citation>
    <scope>NUCLEOTIDE SEQUENCE [LARGE SCALE GENOMIC DNA]</scope>
    <source>
        <strain evidence="4">ATCC 200175</strain>
    </source>
</reference>
<dbReference type="AlphaFoldDB" id="A0A0C9SR29"/>
<feature type="transmembrane region" description="Helical" evidence="2">
    <location>
        <begin position="12"/>
        <end position="35"/>
    </location>
</feature>
<accession>A0A0C9SR29</accession>
<evidence type="ECO:0000313" key="4">
    <source>
        <dbReference type="Proteomes" id="UP000053647"/>
    </source>
</evidence>
<organism evidence="3 4">
    <name type="scientific">Paxillus involutus ATCC 200175</name>
    <dbReference type="NCBI Taxonomy" id="664439"/>
    <lineage>
        <taxon>Eukaryota</taxon>
        <taxon>Fungi</taxon>
        <taxon>Dikarya</taxon>
        <taxon>Basidiomycota</taxon>
        <taxon>Agaricomycotina</taxon>
        <taxon>Agaricomycetes</taxon>
        <taxon>Agaricomycetidae</taxon>
        <taxon>Boletales</taxon>
        <taxon>Paxilineae</taxon>
        <taxon>Paxillaceae</taxon>
        <taxon>Paxillus</taxon>
    </lineage>
</organism>
<evidence type="ECO:0000313" key="3">
    <source>
        <dbReference type="EMBL" id="KIJ10134.1"/>
    </source>
</evidence>
<gene>
    <name evidence="3" type="ORF">PAXINDRAFT_119631</name>
</gene>
<dbReference type="OrthoDB" id="265761at2759"/>
<evidence type="ECO:0000256" key="2">
    <source>
        <dbReference type="SAM" id="Phobius"/>
    </source>
</evidence>
<dbReference type="Pfam" id="PF13279">
    <property type="entry name" value="4HBT_2"/>
    <property type="match status" value="1"/>
</dbReference>
<dbReference type="Proteomes" id="UP000053647">
    <property type="component" value="Unassembled WGS sequence"/>
</dbReference>
<dbReference type="PANTHER" id="PTHR12475:SF4">
    <property type="entry name" value="PROTEIN THEM6"/>
    <property type="match status" value="1"/>
</dbReference>
<keyword evidence="2" id="KW-0812">Transmembrane</keyword>
<reference evidence="3 4" key="1">
    <citation type="submission" date="2014-06" db="EMBL/GenBank/DDBJ databases">
        <authorList>
            <consortium name="DOE Joint Genome Institute"/>
            <person name="Kuo A."/>
            <person name="Kohler A."/>
            <person name="Nagy L.G."/>
            <person name="Floudas D."/>
            <person name="Copeland A."/>
            <person name="Barry K.W."/>
            <person name="Cichocki N."/>
            <person name="Veneault-Fourrey C."/>
            <person name="LaButti K."/>
            <person name="Lindquist E.A."/>
            <person name="Lipzen A."/>
            <person name="Lundell T."/>
            <person name="Morin E."/>
            <person name="Murat C."/>
            <person name="Sun H."/>
            <person name="Tunlid A."/>
            <person name="Henrissat B."/>
            <person name="Grigoriev I.V."/>
            <person name="Hibbett D.S."/>
            <person name="Martin F."/>
            <person name="Nordberg H.P."/>
            <person name="Cantor M.N."/>
            <person name="Hua S.X."/>
        </authorList>
    </citation>
    <scope>NUCLEOTIDE SEQUENCE [LARGE SCALE GENOMIC DNA]</scope>
    <source>
        <strain evidence="3 4">ATCC 200175</strain>
    </source>
</reference>
<protein>
    <submittedName>
        <fullName evidence="3">Uncharacterized protein</fullName>
    </submittedName>
</protein>
<evidence type="ECO:0000256" key="1">
    <source>
        <dbReference type="ARBA" id="ARBA00038476"/>
    </source>
</evidence>
<dbReference type="InterPro" id="IPR051490">
    <property type="entry name" value="THEM6_lcsJ_thioesterase"/>
</dbReference>
<dbReference type="InterPro" id="IPR029069">
    <property type="entry name" value="HotDog_dom_sf"/>
</dbReference>
<keyword evidence="2" id="KW-0472">Membrane</keyword>
<sequence length="362" mass="40574">MEIATSVARSFAPYILGVFVGFTPLINVCLFPLLWHVRVFLPLAIVRCKYHFSFYKYILSFKPAAARHHAAVNELESLCPVGANPFTFTVHYKSWASPDDCDFLGHLSNSSYAKVSTPSEYMALRTSSANSQARDVLISQFASHYQFLHEIPLFTRYEINLSIGAWDQKWIYLVCRFTSHSKNKRKMKTKQNTSPMLPIDSSASRGIQILTPITPSDSESSDPPSDRITKALAASLLAEGPDEPTVHCFSISRVCFKIGRITVPPPVLLACEGFSKPPSSGSYSHNAPPPHWIHPHTLRHSPGSLDDYHDFLTKSWRDVAKEDRWWVEPLSGPVEEQRLANLAKLDAIQSVVNVCMHVGLYA</sequence>
<dbReference type="SUPFAM" id="SSF54637">
    <property type="entry name" value="Thioesterase/thiol ester dehydrase-isomerase"/>
    <property type="match status" value="1"/>
</dbReference>
<name>A0A0C9SR29_PAXIN</name>
<dbReference type="EMBL" id="KN819416">
    <property type="protein sequence ID" value="KIJ10134.1"/>
    <property type="molecule type" value="Genomic_DNA"/>
</dbReference>
<keyword evidence="4" id="KW-1185">Reference proteome</keyword>
<keyword evidence="2" id="KW-1133">Transmembrane helix</keyword>
<dbReference type="HOGENOM" id="CLU_043860_1_0_1"/>